<gene>
    <name evidence="1" type="ORF">AHOG_20520</name>
</gene>
<protein>
    <submittedName>
        <fullName evidence="1">Uncharacterized protein</fullName>
    </submittedName>
</protein>
<dbReference type="Pfam" id="PF07920">
    <property type="entry name" value="DUF1684"/>
    <property type="match status" value="1"/>
</dbReference>
<dbReference type="PANTHER" id="PTHR41913">
    <property type="entry name" value="DUF1684 DOMAIN-CONTAINING PROTEIN"/>
    <property type="match status" value="1"/>
</dbReference>
<organism evidence="1 2">
    <name type="scientific">Actinoalloteichus hoggarensis</name>
    <dbReference type="NCBI Taxonomy" id="1470176"/>
    <lineage>
        <taxon>Bacteria</taxon>
        <taxon>Bacillati</taxon>
        <taxon>Actinomycetota</taxon>
        <taxon>Actinomycetes</taxon>
        <taxon>Pseudonocardiales</taxon>
        <taxon>Pseudonocardiaceae</taxon>
        <taxon>Actinoalloteichus</taxon>
    </lineage>
</organism>
<dbReference type="RefSeq" id="WP_093942815.1">
    <property type="nucleotide sequence ID" value="NZ_CP022521.1"/>
</dbReference>
<sequence length="274" mass="30079">MTETISDLDANRSWQDWRAGRRRSLTGPRGNLALVDTYWPETDSVFDELPGVWTVRDDRVWLTATADEEVRVADEPVAGETPVSHLDGAPSPWLDFPGGSATVVRRGDQLGIRRFDPQAAAIADFEDVDAFDFAPRWQLTGTFTRFAAATTVDYEKMLEDSPTPTNVPGELRFTVAGREYTTTPMLSGGLLLLVFADETTGVSTYQPGRFLRVALPDSAPGEAVPVRLDFNRAYLPPCAFSAHFNCPLPPPGHRLATAVTAGEQRVRLRTSQPG</sequence>
<dbReference type="EMBL" id="CP022521">
    <property type="protein sequence ID" value="ASO21721.1"/>
    <property type="molecule type" value="Genomic_DNA"/>
</dbReference>
<dbReference type="AlphaFoldDB" id="A0A221W7T4"/>
<dbReference type="KEGG" id="ahg:AHOG_20520"/>
<dbReference type="InterPro" id="IPR012467">
    <property type="entry name" value="DUF1684"/>
</dbReference>
<reference evidence="1 2" key="1">
    <citation type="submission" date="2017-07" db="EMBL/GenBank/DDBJ databases">
        <title>Complete genome sequence of Actinoalloteichus hoggarensis DSM 45943, type strain of Actinoalloteichus hoggarensis.</title>
        <authorList>
            <person name="Ruckert C."/>
            <person name="Nouioui I."/>
            <person name="Willmese J."/>
            <person name="van Wezel G."/>
            <person name="Klenk H.-P."/>
            <person name="Kalinowski J."/>
            <person name="Zotchev S.B."/>
        </authorList>
    </citation>
    <scope>NUCLEOTIDE SEQUENCE [LARGE SCALE GENOMIC DNA]</scope>
    <source>
        <strain evidence="1 2">DSM 45943</strain>
    </source>
</reference>
<dbReference type="PANTHER" id="PTHR41913:SF1">
    <property type="entry name" value="DUF1684 DOMAIN-CONTAINING PROTEIN"/>
    <property type="match status" value="1"/>
</dbReference>
<evidence type="ECO:0000313" key="2">
    <source>
        <dbReference type="Proteomes" id="UP000204221"/>
    </source>
</evidence>
<proteinExistence type="predicted"/>
<dbReference type="OrthoDB" id="5493262at2"/>
<evidence type="ECO:0000313" key="1">
    <source>
        <dbReference type="EMBL" id="ASO21721.1"/>
    </source>
</evidence>
<keyword evidence="2" id="KW-1185">Reference proteome</keyword>
<accession>A0A221W7T4</accession>
<dbReference type="Proteomes" id="UP000204221">
    <property type="component" value="Chromosome"/>
</dbReference>
<name>A0A221W7T4_9PSEU</name>